<dbReference type="PROSITE" id="PS51747">
    <property type="entry name" value="CYT_DCMP_DEAMINASES_2"/>
    <property type="match status" value="1"/>
</dbReference>
<dbReference type="SUPFAM" id="SSF53927">
    <property type="entry name" value="Cytidine deaminase-like"/>
    <property type="match status" value="1"/>
</dbReference>
<dbReference type="InterPro" id="IPR016192">
    <property type="entry name" value="APOBEC/CMP_deaminase_Zn-bd"/>
</dbReference>
<feature type="domain" description="CMP/dCMP-type deaminase" evidence="3">
    <location>
        <begin position="3"/>
        <end position="116"/>
    </location>
</feature>
<dbReference type="PROSITE" id="PS00903">
    <property type="entry name" value="CYT_DCMP_DEAMINASES_1"/>
    <property type="match status" value="1"/>
</dbReference>
<keyword evidence="2" id="KW-0862">Zinc</keyword>
<evidence type="ECO:0000256" key="1">
    <source>
        <dbReference type="ARBA" id="ARBA00022723"/>
    </source>
</evidence>
<dbReference type="EMBL" id="FR695872">
    <property type="protein sequence ID" value="CBX29196.1"/>
    <property type="molecule type" value="Genomic_DNA"/>
</dbReference>
<proteinExistence type="predicted"/>
<dbReference type="InterPro" id="IPR002125">
    <property type="entry name" value="CMP_dCMP_dom"/>
</dbReference>
<evidence type="ECO:0000256" key="2">
    <source>
        <dbReference type="ARBA" id="ARBA00022833"/>
    </source>
</evidence>
<name>E1YF52_9BACT</name>
<dbReference type="PANTHER" id="PTHR11079:SF179">
    <property type="entry name" value="TRNA(ADENINE(34)) DEAMINASE, CHLOROPLASTIC"/>
    <property type="match status" value="1"/>
</dbReference>
<dbReference type="CDD" id="cd01285">
    <property type="entry name" value="nucleoside_deaminase"/>
    <property type="match status" value="1"/>
</dbReference>
<reference evidence="4" key="1">
    <citation type="journal article" date="2011" name="Environ. Microbiol.">
        <title>Genomic insights into the metabolic potential of the polycyclic aromatic hydrocarbon degrading sulfate-reducing Deltaproteobacterium N47.</title>
        <authorList>
            <person name="Bergmann F."/>
            <person name="Selesi D."/>
            <person name="Weinmaier T."/>
            <person name="Tischler P."/>
            <person name="Rattei T."/>
            <person name="Meckenstock R.U."/>
        </authorList>
    </citation>
    <scope>NUCLEOTIDE SEQUENCE</scope>
</reference>
<evidence type="ECO:0000259" key="3">
    <source>
        <dbReference type="PROSITE" id="PS51747"/>
    </source>
</evidence>
<dbReference type="Pfam" id="PF00383">
    <property type="entry name" value="dCMP_cyt_deam_1"/>
    <property type="match status" value="1"/>
</dbReference>
<organism evidence="4">
    <name type="scientific">uncultured Desulfobacterium sp</name>
    <dbReference type="NCBI Taxonomy" id="201089"/>
    <lineage>
        <taxon>Bacteria</taxon>
        <taxon>Pseudomonadati</taxon>
        <taxon>Thermodesulfobacteriota</taxon>
        <taxon>Desulfobacteria</taxon>
        <taxon>Desulfobacterales</taxon>
        <taxon>Desulfobacteriaceae</taxon>
        <taxon>Desulfobacterium</taxon>
        <taxon>environmental samples</taxon>
    </lineage>
</organism>
<dbReference type="PANTHER" id="PTHR11079">
    <property type="entry name" value="CYTOSINE DEAMINASE FAMILY MEMBER"/>
    <property type="match status" value="1"/>
</dbReference>
<dbReference type="InterPro" id="IPR016193">
    <property type="entry name" value="Cytidine_deaminase-like"/>
</dbReference>
<gene>
    <name evidence="4" type="ORF">N47_J01770</name>
</gene>
<keyword evidence="1" id="KW-0479">Metal-binding</keyword>
<sequence>MKMDHEYFMEKALNLAQTALEQGEFPVGCVLVHKDKIIATGKREGTAKSVLNEVDHAEIIALRNLAGMKDYNEISRQEIIIYCTMEPCLMCFGAILLAGIGKIVFAYEDVMGGGTNCNTKDLSPLYKDNKISITPGVLRKESLNIFKMYFYNPTNNYWKGSLLAHYTLSQKS</sequence>
<dbReference type="Gene3D" id="3.40.140.10">
    <property type="entry name" value="Cytidine Deaminase, domain 2"/>
    <property type="match status" value="1"/>
</dbReference>
<dbReference type="AlphaFoldDB" id="E1YF52"/>
<protein>
    <recommendedName>
        <fullName evidence="3">CMP/dCMP-type deaminase domain-containing protein</fullName>
    </recommendedName>
</protein>
<dbReference type="GO" id="GO:0008270">
    <property type="term" value="F:zinc ion binding"/>
    <property type="evidence" value="ECO:0007669"/>
    <property type="project" value="InterPro"/>
</dbReference>
<evidence type="ECO:0000313" key="4">
    <source>
        <dbReference type="EMBL" id="CBX29196.1"/>
    </source>
</evidence>
<dbReference type="GO" id="GO:0016787">
    <property type="term" value="F:hydrolase activity"/>
    <property type="evidence" value="ECO:0007669"/>
    <property type="project" value="InterPro"/>
</dbReference>
<accession>E1YF52</accession>